<keyword evidence="1" id="KW-0812">Transmembrane</keyword>
<organism evidence="2 3">
    <name type="scientific">Tanacetum coccineum</name>
    <dbReference type="NCBI Taxonomy" id="301880"/>
    <lineage>
        <taxon>Eukaryota</taxon>
        <taxon>Viridiplantae</taxon>
        <taxon>Streptophyta</taxon>
        <taxon>Embryophyta</taxon>
        <taxon>Tracheophyta</taxon>
        <taxon>Spermatophyta</taxon>
        <taxon>Magnoliopsida</taxon>
        <taxon>eudicotyledons</taxon>
        <taxon>Gunneridae</taxon>
        <taxon>Pentapetalae</taxon>
        <taxon>asterids</taxon>
        <taxon>campanulids</taxon>
        <taxon>Asterales</taxon>
        <taxon>Asteraceae</taxon>
        <taxon>Asteroideae</taxon>
        <taxon>Anthemideae</taxon>
        <taxon>Anthemidinae</taxon>
        <taxon>Tanacetum</taxon>
    </lineage>
</organism>
<keyword evidence="1" id="KW-1133">Transmembrane helix</keyword>
<proteinExistence type="predicted"/>
<protein>
    <submittedName>
        <fullName evidence="2">Uncharacterized protein</fullName>
    </submittedName>
</protein>
<keyword evidence="1" id="KW-0472">Membrane</keyword>
<dbReference type="Proteomes" id="UP001151760">
    <property type="component" value="Unassembled WGS sequence"/>
</dbReference>
<gene>
    <name evidence="2" type="ORF">Tco_0873887</name>
</gene>
<reference evidence="2" key="2">
    <citation type="submission" date="2022-01" db="EMBL/GenBank/DDBJ databases">
        <authorList>
            <person name="Yamashiro T."/>
            <person name="Shiraishi A."/>
            <person name="Satake H."/>
            <person name="Nakayama K."/>
        </authorList>
    </citation>
    <scope>NUCLEOTIDE SEQUENCE</scope>
</reference>
<accession>A0ABQ5BN72</accession>
<feature type="transmembrane region" description="Helical" evidence="1">
    <location>
        <begin position="120"/>
        <end position="138"/>
    </location>
</feature>
<evidence type="ECO:0000256" key="1">
    <source>
        <dbReference type="SAM" id="Phobius"/>
    </source>
</evidence>
<comment type="caution">
    <text evidence="2">The sequence shown here is derived from an EMBL/GenBank/DDBJ whole genome shotgun (WGS) entry which is preliminary data.</text>
</comment>
<reference evidence="2" key="1">
    <citation type="journal article" date="2022" name="Int. J. Mol. Sci.">
        <title>Draft Genome of Tanacetum Coccineum: Genomic Comparison of Closely Related Tanacetum-Family Plants.</title>
        <authorList>
            <person name="Yamashiro T."/>
            <person name="Shiraishi A."/>
            <person name="Nakayama K."/>
            <person name="Satake H."/>
        </authorList>
    </citation>
    <scope>NUCLEOTIDE SEQUENCE</scope>
</reference>
<name>A0ABQ5BN72_9ASTR</name>
<evidence type="ECO:0000313" key="3">
    <source>
        <dbReference type="Proteomes" id="UP001151760"/>
    </source>
</evidence>
<dbReference type="EMBL" id="BQNB010013376">
    <property type="protein sequence ID" value="GJT15181.1"/>
    <property type="molecule type" value="Genomic_DNA"/>
</dbReference>
<evidence type="ECO:0000313" key="2">
    <source>
        <dbReference type="EMBL" id="GJT15181.1"/>
    </source>
</evidence>
<keyword evidence="3" id="KW-1185">Reference proteome</keyword>
<sequence length="140" mass="16192">MIRFFLRFYNVPSSPRHPEKPPDDDVYFDIEPDTRVLTTKMVDHISNNSKRELYVHVPKVLPALPTLYPVFDTLLPFSSENEDKVFNPGILISNEEKSPHLLSHQGFKVFQLINDSESPMMIYGGGFPILVVLYLHFYPP</sequence>